<reference evidence="1 2" key="1">
    <citation type="submission" date="2016-09" db="EMBL/GenBank/DDBJ databases">
        <title>Extensive genetic diversity and differential bi-allelic expression allows diatom success in the polar Southern Ocean.</title>
        <authorList>
            <consortium name="DOE Joint Genome Institute"/>
            <person name="Mock T."/>
            <person name="Otillar R.P."/>
            <person name="Strauss J."/>
            <person name="Dupont C."/>
            <person name="Frickenhaus S."/>
            <person name="Maumus F."/>
            <person name="Mcmullan M."/>
            <person name="Sanges R."/>
            <person name="Schmutz J."/>
            <person name="Toseland A."/>
            <person name="Valas R."/>
            <person name="Veluchamy A."/>
            <person name="Ward B.J."/>
            <person name="Allen A."/>
            <person name="Barry K."/>
            <person name="Falciatore A."/>
            <person name="Ferrante M."/>
            <person name="Fortunato A.E."/>
            <person name="Gloeckner G."/>
            <person name="Gruber A."/>
            <person name="Hipkin R."/>
            <person name="Janech M."/>
            <person name="Kroth P."/>
            <person name="Leese F."/>
            <person name="Lindquist E."/>
            <person name="Lyon B.R."/>
            <person name="Martin J."/>
            <person name="Mayer C."/>
            <person name="Parker M."/>
            <person name="Quesneville H."/>
            <person name="Raymond J."/>
            <person name="Uhlig C."/>
            <person name="Valentin K.U."/>
            <person name="Worden A.Z."/>
            <person name="Armbrust E.V."/>
            <person name="Bowler C."/>
            <person name="Green B."/>
            <person name="Moulton V."/>
            <person name="Van Oosterhout C."/>
            <person name="Grigoriev I."/>
        </authorList>
    </citation>
    <scope>NUCLEOTIDE SEQUENCE [LARGE SCALE GENOMIC DNA]</scope>
    <source>
        <strain evidence="1 2">CCMP1102</strain>
    </source>
</reference>
<evidence type="ECO:0000313" key="1">
    <source>
        <dbReference type="EMBL" id="OEU10389.1"/>
    </source>
</evidence>
<gene>
    <name evidence="1" type="ORF">FRACYDRAFT_220258</name>
</gene>
<sequence>MKNALTSKQLQGISLAGNPCFSNLNKTSSSDHIAAISLLKHFKQLIWLGHSKKTIRPTTEIEYWTKINYGGRYLFDGHMEAVPENVWPNILERAYRTSNGGPNIKKIIGEEDTHDATAMFYLIREGPLFSGTHKLSPPRHCSKILKNTSK</sequence>
<dbReference type="InParanoid" id="A0A1E7EX27"/>
<dbReference type="Proteomes" id="UP000095751">
    <property type="component" value="Unassembled WGS sequence"/>
</dbReference>
<organism evidence="1 2">
    <name type="scientific">Fragilariopsis cylindrus CCMP1102</name>
    <dbReference type="NCBI Taxonomy" id="635003"/>
    <lineage>
        <taxon>Eukaryota</taxon>
        <taxon>Sar</taxon>
        <taxon>Stramenopiles</taxon>
        <taxon>Ochrophyta</taxon>
        <taxon>Bacillariophyta</taxon>
        <taxon>Bacillariophyceae</taxon>
        <taxon>Bacillariophycidae</taxon>
        <taxon>Bacillariales</taxon>
        <taxon>Bacillariaceae</taxon>
        <taxon>Fragilariopsis</taxon>
    </lineage>
</organism>
<accession>A0A1E7EX27</accession>
<dbReference type="AlphaFoldDB" id="A0A1E7EX27"/>
<proteinExistence type="predicted"/>
<dbReference type="EMBL" id="KV784372">
    <property type="protein sequence ID" value="OEU10389.1"/>
    <property type="molecule type" value="Genomic_DNA"/>
</dbReference>
<feature type="non-terminal residue" evidence="1">
    <location>
        <position position="150"/>
    </location>
</feature>
<keyword evidence="2" id="KW-1185">Reference proteome</keyword>
<dbReference type="KEGG" id="fcy:FRACYDRAFT_220258"/>
<protein>
    <submittedName>
        <fullName evidence="1">Uncharacterized protein</fullName>
    </submittedName>
</protein>
<evidence type="ECO:0000313" key="2">
    <source>
        <dbReference type="Proteomes" id="UP000095751"/>
    </source>
</evidence>
<name>A0A1E7EX27_9STRA</name>